<evidence type="ECO:0000313" key="2">
    <source>
        <dbReference type="EMBL" id="EKF28507.1"/>
    </source>
</evidence>
<feature type="region of interest" description="Disordered" evidence="1">
    <location>
        <begin position="591"/>
        <end position="670"/>
    </location>
</feature>
<gene>
    <name evidence="2" type="ORF">MOQ_007739</name>
</gene>
<name>K2NHW8_TRYCR</name>
<feature type="region of interest" description="Disordered" evidence="1">
    <location>
        <begin position="249"/>
        <end position="513"/>
    </location>
</feature>
<feature type="compositionally biased region" description="Polar residues" evidence="1">
    <location>
        <begin position="404"/>
        <end position="421"/>
    </location>
</feature>
<feature type="compositionally biased region" description="Basic and acidic residues" evidence="1">
    <location>
        <begin position="303"/>
        <end position="313"/>
    </location>
</feature>
<feature type="compositionally biased region" description="Low complexity" evidence="1">
    <location>
        <begin position="870"/>
        <end position="879"/>
    </location>
</feature>
<feature type="compositionally biased region" description="Polar residues" evidence="1">
    <location>
        <begin position="186"/>
        <end position="198"/>
    </location>
</feature>
<dbReference type="EMBL" id="AHKC01015615">
    <property type="protein sequence ID" value="EKF28507.1"/>
    <property type="molecule type" value="Genomic_DNA"/>
</dbReference>
<feature type="region of interest" description="Disordered" evidence="1">
    <location>
        <begin position="183"/>
        <end position="237"/>
    </location>
</feature>
<proteinExistence type="predicted"/>
<organism evidence="2 3">
    <name type="scientific">Trypanosoma cruzi marinkellei</name>
    <dbReference type="NCBI Taxonomy" id="85056"/>
    <lineage>
        <taxon>Eukaryota</taxon>
        <taxon>Discoba</taxon>
        <taxon>Euglenozoa</taxon>
        <taxon>Kinetoplastea</taxon>
        <taxon>Metakinetoplastina</taxon>
        <taxon>Trypanosomatida</taxon>
        <taxon>Trypanosomatidae</taxon>
        <taxon>Trypanosoma</taxon>
        <taxon>Schizotrypanum</taxon>
    </lineage>
</organism>
<feature type="compositionally biased region" description="Polar residues" evidence="1">
    <location>
        <begin position="758"/>
        <end position="773"/>
    </location>
</feature>
<feature type="region of interest" description="Disordered" evidence="1">
    <location>
        <begin position="1093"/>
        <end position="1112"/>
    </location>
</feature>
<feature type="compositionally biased region" description="Basic and acidic residues" evidence="1">
    <location>
        <begin position="214"/>
        <end position="226"/>
    </location>
</feature>
<reference evidence="2 3" key="1">
    <citation type="journal article" date="2012" name="BMC Genomics">
        <title>Comparative genomic analysis of human infective Trypanosoma cruzi lineages with the bat-restricted subspecies T. cruzi marinkellei.</title>
        <authorList>
            <person name="Franzen O."/>
            <person name="Talavera-Lopez C."/>
            <person name="Ochaya S."/>
            <person name="Butler C.E."/>
            <person name="Messenger L.A."/>
            <person name="Lewis M.D."/>
            <person name="Llewellyn M.S."/>
            <person name="Marinkelle C.J."/>
            <person name="Tyler K.M."/>
            <person name="Miles M.A."/>
            <person name="Andersson B."/>
        </authorList>
    </citation>
    <scope>NUCLEOTIDE SEQUENCE [LARGE SCALE GENOMIC DNA]</scope>
    <source>
        <strain evidence="2 3">B7</strain>
    </source>
</reference>
<feature type="region of interest" description="Disordered" evidence="1">
    <location>
        <begin position="728"/>
        <end position="904"/>
    </location>
</feature>
<dbReference type="Proteomes" id="UP000007350">
    <property type="component" value="Unassembled WGS sequence"/>
</dbReference>
<feature type="compositionally biased region" description="Basic and acidic residues" evidence="1">
    <location>
        <begin position="487"/>
        <end position="509"/>
    </location>
</feature>
<feature type="compositionally biased region" description="Polar residues" evidence="1">
    <location>
        <begin position="430"/>
        <end position="440"/>
    </location>
</feature>
<evidence type="ECO:0000256" key="1">
    <source>
        <dbReference type="SAM" id="MobiDB-lite"/>
    </source>
</evidence>
<keyword evidence="3" id="KW-1185">Reference proteome</keyword>
<feature type="compositionally biased region" description="Polar residues" evidence="1">
    <location>
        <begin position="321"/>
        <end position="334"/>
    </location>
</feature>
<accession>K2NHW8</accession>
<feature type="compositionally biased region" description="Basic and acidic residues" evidence="1">
    <location>
        <begin position="820"/>
        <end position="832"/>
    </location>
</feature>
<comment type="caution">
    <text evidence="2">The sequence shown here is derived from an EMBL/GenBank/DDBJ whole genome shotgun (WGS) entry which is preliminary data.</text>
</comment>
<feature type="region of interest" description="Disordered" evidence="1">
    <location>
        <begin position="974"/>
        <end position="999"/>
    </location>
</feature>
<protein>
    <submittedName>
        <fullName evidence="2">Uncharacterized protein</fullName>
    </submittedName>
</protein>
<feature type="compositionally biased region" description="Polar residues" evidence="1">
    <location>
        <begin position="255"/>
        <end position="281"/>
    </location>
</feature>
<sequence>MAELLRQQVTRMKSEAEMIEEKMAKRDEELQVLHNRIAEGLVSLSQKETVIANLRRQLGYGGRLKRDGVSGNLGGESDEYSPEALKRIADDVEGRSTEARLRLCVVELEAKVRSVMDERKYVMLRHTMYRTHVQAITESYEALCMSREDDMGSHVCEAPPGSAAMAESNEDRMMLNNKNNKDVMRSSVSKLSPQTSSLSEHHARDVSQPLQESVFERRRSQGRDSESGIASKCDSAASRRASYEGAAISPLTADPGSQPQRSPTQNNRFSVASMQPSSLKNNADDKGRASSPSNMTSVSPASKTKDGTRPRESRTRRKLHSATTGSIDYSSATLPQVVPHGESQGNKSSHDYSNRGDNNATPRNKIKNRTKNAGVRDQGTQTEGQAGKRPASNPQLLARPSSAGRHNTTGSHNPNPRSPSFSLLAAAQSGDLSSTGNSPSDKAWERAGFGQRERPSSGPFGSILPVFEQQFRDQGEESKSGSTIRSISEERARPGRVTQDRNDMSERTKSATRRSVRSLAANYGEMHAALVELHEFFFPSKGNEQQGGTKPIPFYLDENNADAATQAEYLSTIVAADTRVLLHMLNRSQRNLSTSGGLHPSSKKVPRGSHQTVLSGQPSETSSSPNEKSLGIARTGRSPLNGAIVVRPADGDGAGNAVQPIAGVGKSSPRRLEVAEITRGSKRLSASGKIHAADKLDASLVAESTGGLSPAKGVGGSRKTIITGNAPTLLSGELTGAGENEARRSGKGGGISAGERTASGNLSRVSQSLNSAGVSRVDNKGSVSQRLQEDGGTPLTASAPRLSDSSYKKKGSKPISTHASRNDKRGDAERHSLLLATGEENAGAQQRGHFRQSSSLAEDSEALVGKQKDQQTTSQTTKTPPFLSLPELPIGGGDDEGSKGQAMNQEGVTATADPGVGAGTIGSKSATVLPSLSTRQRNMTSRVANRGREGSKRVVWNAAVVRFDFSKLFGPEMGGQATPHYSPGRQQPSRSFIPARPPKETFFRGASNNKGLTGRGQTLVHYGATPSFPFDKDKGNGLVNAFPPAPSNHLTPGFCFSSYMPPPVSIPSKNTAEGQFNGLVLGGTNLFTPLSSARLRSPSRSPSPPHARWSQDPVMRATQPYPNDFAFTDHWNRDLPSYGNNVTRQPPAAGFTSRGGIFTQEPPYWNNGYSDDQLLAHMLHRDPSFWNLLRDSQGRACQPPKTFSWMRRRLLRGRQMRFLLGSRHQRVHSRWMPLRPFNYQSLVKPSDLYIGTSRQSSLASRVLGRQWYAKRGLRFTSLVKRVHIVPKKNIEPPKEFVPILIRGMALSLQPTKKRVH</sequence>
<feature type="compositionally biased region" description="Polar residues" evidence="1">
    <location>
        <begin position="609"/>
        <end position="627"/>
    </location>
</feature>
<evidence type="ECO:0000313" key="3">
    <source>
        <dbReference type="Proteomes" id="UP000007350"/>
    </source>
</evidence>
<feature type="compositionally biased region" description="Basic and acidic residues" evidence="1">
    <location>
        <begin position="470"/>
        <end position="479"/>
    </location>
</feature>
<feature type="compositionally biased region" description="Polar residues" evidence="1">
    <location>
        <begin position="290"/>
        <end position="302"/>
    </location>
</feature>
<dbReference type="OrthoDB" id="267241at2759"/>